<keyword evidence="8" id="KW-1015">Disulfide bond</keyword>
<comment type="subcellular location">
    <subcellularLocation>
        <location evidence="2">Cell membrane</location>
        <topology evidence="2">Multi-pass membrane protein</topology>
    </subcellularLocation>
    <subcellularLocation>
        <location evidence="1">Membrane</location>
        <location evidence="1">Caveola</location>
        <topology evidence="1">Multi-pass membrane protein</topology>
    </subcellularLocation>
</comment>
<sequence>MFAPVVNNILVTISQLYNENLIEVRSIEDVLTGREVGILKTLNTITTPMKQLGIAVPDINVGLYKLSETTFGFIKLRDNQTFGPTEMYTGRSSIGRFNYIRSINDKRQLPFFRSYCNQILGTDGTFFGAHPPMGPNVSIYIHNPHLCRPMKFDFDKESHVKMINTYRYLMDYRQFSILQDTRNWCYCPKGETINRCEGVLFMKQCLDGAPLALSNPHFLQSHRLLARVQGLHPDAKHHQGFLELERTLGSSAEVSIRVQLNLDLKPYSAVQRLNSFRPVIMPYLWFDEGALIEGYLHYLIMIASWTIELSQELFILLGTIGVFLIIKGIAKIIYKRIIKNKKIIPDHDESNSNGK</sequence>
<keyword evidence="10" id="KW-0325">Glycoprotein</keyword>
<evidence type="ECO:0000256" key="13">
    <source>
        <dbReference type="SAM" id="Phobius"/>
    </source>
</evidence>
<keyword evidence="7 13" id="KW-0472">Membrane</keyword>
<evidence type="ECO:0000256" key="9">
    <source>
        <dbReference type="ARBA" id="ARBA00023170"/>
    </source>
</evidence>
<dbReference type="GO" id="GO:0005044">
    <property type="term" value="F:scavenger receptor activity"/>
    <property type="evidence" value="ECO:0007669"/>
    <property type="project" value="TreeGrafter"/>
</dbReference>
<evidence type="ECO:0000256" key="4">
    <source>
        <dbReference type="ARBA" id="ARBA00022475"/>
    </source>
</evidence>
<feature type="transmembrane region" description="Helical" evidence="13">
    <location>
        <begin position="313"/>
        <end position="334"/>
    </location>
</feature>
<accession>A0A9Q0M1C5</accession>
<evidence type="ECO:0000256" key="7">
    <source>
        <dbReference type="ARBA" id="ARBA00023136"/>
    </source>
</evidence>
<keyword evidence="9" id="KW-0675">Receptor</keyword>
<keyword evidence="6 13" id="KW-1133">Transmembrane helix</keyword>
<dbReference type="InterPro" id="IPR002159">
    <property type="entry name" value="CD36_fam"/>
</dbReference>
<comment type="similarity">
    <text evidence="3">Belongs to the CD36 family.</text>
</comment>
<evidence type="ECO:0000256" key="8">
    <source>
        <dbReference type="ARBA" id="ARBA00023157"/>
    </source>
</evidence>
<protein>
    <recommendedName>
        <fullName evidence="11">Scavenger receptor class B member 1</fullName>
    </recommendedName>
    <alternativeName>
        <fullName evidence="12">SR-BI</fullName>
    </alternativeName>
</protein>
<dbReference type="PRINTS" id="PR01609">
    <property type="entry name" value="CD36FAMILY"/>
</dbReference>
<dbReference type="GO" id="GO:0005737">
    <property type="term" value="C:cytoplasm"/>
    <property type="evidence" value="ECO:0007669"/>
    <property type="project" value="TreeGrafter"/>
</dbReference>
<dbReference type="EMBL" id="JAPWDV010000003">
    <property type="protein sequence ID" value="KAJ6217057.1"/>
    <property type="molecule type" value="Genomic_DNA"/>
</dbReference>
<evidence type="ECO:0000256" key="1">
    <source>
        <dbReference type="ARBA" id="ARBA00004189"/>
    </source>
</evidence>
<comment type="caution">
    <text evidence="14">The sequence shown here is derived from an EMBL/GenBank/DDBJ whole genome shotgun (WGS) entry which is preliminary data.</text>
</comment>
<name>A0A9Q0M1C5_BLOTA</name>
<keyword evidence="4" id="KW-1003">Cell membrane</keyword>
<evidence type="ECO:0000256" key="5">
    <source>
        <dbReference type="ARBA" id="ARBA00022692"/>
    </source>
</evidence>
<keyword evidence="5 13" id="KW-0812">Transmembrane</keyword>
<dbReference type="AlphaFoldDB" id="A0A9Q0M1C5"/>
<evidence type="ECO:0000256" key="2">
    <source>
        <dbReference type="ARBA" id="ARBA00004651"/>
    </source>
</evidence>
<evidence type="ECO:0000313" key="14">
    <source>
        <dbReference type="EMBL" id="KAJ6217057.1"/>
    </source>
</evidence>
<dbReference type="OMA" id="ETINRCE"/>
<dbReference type="Proteomes" id="UP001142055">
    <property type="component" value="Chromosome 3"/>
</dbReference>
<reference evidence="14" key="1">
    <citation type="submission" date="2022-12" db="EMBL/GenBank/DDBJ databases">
        <title>Genome assemblies of Blomia tropicalis.</title>
        <authorList>
            <person name="Cui Y."/>
        </authorList>
    </citation>
    <scope>NUCLEOTIDE SEQUENCE</scope>
    <source>
        <tissue evidence="14">Adult mites</tissue>
    </source>
</reference>
<organism evidence="14 15">
    <name type="scientific">Blomia tropicalis</name>
    <name type="common">Mite</name>
    <dbReference type="NCBI Taxonomy" id="40697"/>
    <lineage>
        <taxon>Eukaryota</taxon>
        <taxon>Metazoa</taxon>
        <taxon>Ecdysozoa</taxon>
        <taxon>Arthropoda</taxon>
        <taxon>Chelicerata</taxon>
        <taxon>Arachnida</taxon>
        <taxon>Acari</taxon>
        <taxon>Acariformes</taxon>
        <taxon>Sarcoptiformes</taxon>
        <taxon>Astigmata</taxon>
        <taxon>Glycyphagoidea</taxon>
        <taxon>Echimyopodidae</taxon>
        <taxon>Blomia</taxon>
    </lineage>
</organism>
<keyword evidence="15" id="KW-1185">Reference proteome</keyword>
<dbReference type="GO" id="GO:0005901">
    <property type="term" value="C:caveola"/>
    <property type="evidence" value="ECO:0007669"/>
    <property type="project" value="UniProtKB-SubCell"/>
</dbReference>
<evidence type="ECO:0000256" key="11">
    <source>
        <dbReference type="ARBA" id="ARBA00040821"/>
    </source>
</evidence>
<dbReference type="PANTHER" id="PTHR11923:SF110">
    <property type="entry name" value="SCAVENGER RECEPTOR CLASS B MEMBER 1"/>
    <property type="match status" value="1"/>
</dbReference>
<evidence type="ECO:0000313" key="15">
    <source>
        <dbReference type="Proteomes" id="UP001142055"/>
    </source>
</evidence>
<gene>
    <name evidence="14" type="ORF">RDWZM_008214</name>
</gene>
<dbReference type="PANTHER" id="PTHR11923">
    <property type="entry name" value="SCAVENGER RECEPTOR CLASS B TYPE-1 SR-B1"/>
    <property type="match status" value="1"/>
</dbReference>
<dbReference type="Pfam" id="PF01130">
    <property type="entry name" value="CD36"/>
    <property type="match status" value="1"/>
</dbReference>
<evidence type="ECO:0000256" key="12">
    <source>
        <dbReference type="ARBA" id="ARBA00042244"/>
    </source>
</evidence>
<evidence type="ECO:0000256" key="6">
    <source>
        <dbReference type="ARBA" id="ARBA00022989"/>
    </source>
</evidence>
<proteinExistence type="inferred from homology"/>
<evidence type="ECO:0000256" key="10">
    <source>
        <dbReference type="ARBA" id="ARBA00023180"/>
    </source>
</evidence>
<evidence type="ECO:0000256" key="3">
    <source>
        <dbReference type="ARBA" id="ARBA00010532"/>
    </source>
</evidence>